<organism evidence="1 2">
    <name type="scientific">Trapa incisa</name>
    <dbReference type="NCBI Taxonomy" id="236973"/>
    <lineage>
        <taxon>Eukaryota</taxon>
        <taxon>Viridiplantae</taxon>
        <taxon>Streptophyta</taxon>
        <taxon>Embryophyta</taxon>
        <taxon>Tracheophyta</taxon>
        <taxon>Spermatophyta</taxon>
        <taxon>Magnoliopsida</taxon>
        <taxon>eudicotyledons</taxon>
        <taxon>Gunneridae</taxon>
        <taxon>Pentapetalae</taxon>
        <taxon>rosids</taxon>
        <taxon>malvids</taxon>
        <taxon>Myrtales</taxon>
        <taxon>Lythraceae</taxon>
        <taxon>Trapa</taxon>
    </lineage>
</organism>
<comment type="caution">
    <text evidence="1">The sequence shown here is derived from an EMBL/GenBank/DDBJ whole genome shotgun (WGS) entry which is preliminary data.</text>
</comment>
<accession>A0AAN7GCP8</accession>
<keyword evidence="2" id="KW-1185">Reference proteome</keyword>
<dbReference type="GO" id="GO:0080032">
    <property type="term" value="F:methyl jasmonate esterase activity"/>
    <property type="evidence" value="ECO:0007669"/>
    <property type="project" value="TreeGrafter"/>
</dbReference>
<dbReference type="Proteomes" id="UP001345219">
    <property type="component" value="Chromosome 1"/>
</dbReference>
<dbReference type="GO" id="GO:0009694">
    <property type="term" value="P:jasmonic acid metabolic process"/>
    <property type="evidence" value="ECO:0007669"/>
    <property type="project" value="TreeGrafter"/>
</dbReference>
<dbReference type="GO" id="GO:0080031">
    <property type="term" value="F:methyl salicylate esterase activity"/>
    <property type="evidence" value="ECO:0007669"/>
    <property type="project" value="TreeGrafter"/>
</dbReference>
<dbReference type="PANTHER" id="PTHR10992:SF785">
    <property type="entry name" value="METHYLESTERASE 14, CHLOROPLASTIC-RELATED"/>
    <property type="match status" value="1"/>
</dbReference>
<reference evidence="1 2" key="1">
    <citation type="journal article" date="2023" name="Hortic Res">
        <title>Pangenome of water caltrop reveals structural variations and asymmetric subgenome divergence after allopolyploidization.</title>
        <authorList>
            <person name="Zhang X."/>
            <person name="Chen Y."/>
            <person name="Wang L."/>
            <person name="Yuan Y."/>
            <person name="Fang M."/>
            <person name="Shi L."/>
            <person name="Lu R."/>
            <person name="Comes H.P."/>
            <person name="Ma Y."/>
            <person name="Chen Y."/>
            <person name="Huang G."/>
            <person name="Zhou Y."/>
            <person name="Zheng Z."/>
            <person name="Qiu Y."/>
        </authorList>
    </citation>
    <scope>NUCLEOTIDE SEQUENCE [LARGE SCALE GENOMIC DNA]</scope>
    <source>
        <tissue evidence="1">Roots</tissue>
    </source>
</reference>
<proteinExistence type="predicted"/>
<evidence type="ECO:0000313" key="2">
    <source>
        <dbReference type="Proteomes" id="UP001345219"/>
    </source>
</evidence>
<dbReference type="InterPro" id="IPR045889">
    <property type="entry name" value="MES/HNL"/>
</dbReference>
<name>A0AAN7GCP8_9MYRT</name>
<dbReference type="InterPro" id="IPR029058">
    <property type="entry name" value="AB_hydrolase_fold"/>
</dbReference>
<dbReference type="PANTHER" id="PTHR10992">
    <property type="entry name" value="METHYLESTERASE FAMILY MEMBER"/>
    <property type="match status" value="1"/>
</dbReference>
<sequence>MHVNESETRVSVTYPTRVIPRVRIYELDLGPTGWTLGPCGLGSRKVDPKGGSMSRRLNGGNTAFRRRTLSDPFSEGSNVLTYISFTGKLPEFLKSLKCKKIVLIHGESFGAWCWYKTIALLEEVVLHPTSLDIKGSGINTTDSNHATTLAEFSQPLIDYLQNLEGYEKSLTSQNSNNTRDRIVGNLLSDFMRPEEWKHLENRREVPVVSSLALKSWKMSKGLVLPLLLHNDSPVTAEWIDRVNQPLCRRSTIAGPFGLGTPRVHRNASEINHRSSERKSVEKFNRITIARIRSVLEEFSLLVVADVVDGGGDLPVERTTDVEEDENNKHC</sequence>
<evidence type="ECO:0000313" key="1">
    <source>
        <dbReference type="EMBL" id="KAK4742871.1"/>
    </source>
</evidence>
<dbReference type="Gene3D" id="3.40.50.1820">
    <property type="entry name" value="alpha/beta hydrolase"/>
    <property type="match status" value="1"/>
</dbReference>
<dbReference type="GO" id="GO:0009696">
    <property type="term" value="P:salicylic acid metabolic process"/>
    <property type="evidence" value="ECO:0007669"/>
    <property type="project" value="TreeGrafter"/>
</dbReference>
<protein>
    <recommendedName>
        <fullName evidence="3">AB hydrolase-1 domain-containing protein</fullName>
    </recommendedName>
</protein>
<dbReference type="EMBL" id="JAXIOK010000023">
    <property type="protein sequence ID" value="KAK4742871.1"/>
    <property type="molecule type" value="Genomic_DNA"/>
</dbReference>
<dbReference type="GO" id="GO:0080030">
    <property type="term" value="F:methyl indole-3-acetate esterase activity"/>
    <property type="evidence" value="ECO:0007669"/>
    <property type="project" value="TreeGrafter"/>
</dbReference>
<dbReference type="AlphaFoldDB" id="A0AAN7GCP8"/>
<evidence type="ECO:0008006" key="3">
    <source>
        <dbReference type="Google" id="ProtNLM"/>
    </source>
</evidence>
<gene>
    <name evidence="1" type="ORF">SAY87_000872</name>
</gene>